<proteinExistence type="evidence at transcript level"/>
<organism evidence="1">
    <name type="scientific">Drosophila melanogaster</name>
    <name type="common">Fruit fly</name>
    <dbReference type="NCBI Taxonomy" id="7227"/>
    <lineage>
        <taxon>Eukaryota</taxon>
        <taxon>Metazoa</taxon>
        <taxon>Ecdysozoa</taxon>
        <taxon>Arthropoda</taxon>
        <taxon>Hexapoda</taxon>
        <taxon>Insecta</taxon>
        <taxon>Pterygota</taxon>
        <taxon>Neoptera</taxon>
        <taxon>Endopterygota</taxon>
        <taxon>Diptera</taxon>
        <taxon>Brachycera</taxon>
        <taxon>Muscomorpha</taxon>
        <taxon>Ephydroidea</taxon>
        <taxon>Drosophilidae</taxon>
        <taxon>Drosophila</taxon>
        <taxon>Sophophora</taxon>
    </lineage>
</organism>
<reference evidence="1" key="1">
    <citation type="submission" date="2009-10" db="EMBL/GenBank/DDBJ databases">
        <authorList>
            <person name="Carlson J."/>
            <person name="Booth B."/>
            <person name="Frise E."/>
            <person name="Sandler J."/>
            <person name="Wan K."/>
            <person name="Yu C."/>
            <person name="Celniker S."/>
        </authorList>
    </citation>
    <scope>NUCLEOTIDE SEQUENCE</scope>
</reference>
<protein>
    <submittedName>
        <fullName evidence="1">MIP04807p</fullName>
    </submittedName>
</protein>
<dbReference type="EMBL" id="BT099984">
    <property type="protein sequence ID" value="ACX53665.1"/>
    <property type="molecule type" value="mRNA"/>
</dbReference>
<dbReference type="AlphaFoldDB" id="C9QPA2"/>
<feature type="non-terminal residue" evidence="1">
    <location>
        <position position="1"/>
    </location>
</feature>
<evidence type="ECO:0000313" key="1">
    <source>
        <dbReference type="EMBL" id="ACX53665.1"/>
    </source>
</evidence>
<name>C9QPA2_DROME</name>
<gene>
    <name evidence="1" type="primary">CG14374-RA</name>
</gene>
<accession>C9QPA2</accession>
<sequence length="107" mass="11980">NKPKQPTQHEVPHLLDPLHCRRPGRIHRISSGHLCRHLFRSCSLGLLRSGGHLLRTSILHLRRCRRSRLKCSCLHCSCDHNAAGTAYAAPITTYAAPAVVSSFLKKK</sequence>